<feature type="compositionally biased region" description="Basic residues" evidence="11">
    <location>
        <begin position="457"/>
        <end position="469"/>
    </location>
</feature>
<feature type="compositionally biased region" description="Polar residues" evidence="11">
    <location>
        <begin position="414"/>
        <end position="426"/>
    </location>
</feature>
<feature type="transmembrane region" description="Helical" evidence="12">
    <location>
        <begin position="209"/>
        <end position="229"/>
    </location>
</feature>
<keyword evidence="6 12" id="KW-1133">Transmembrane helix</keyword>
<comment type="subcellular location">
    <subcellularLocation>
        <location evidence="1">Microsome membrane</location>
        <topology evidence="1">Multi-pass membrane protein</topology>
    </subcellularLocation>
</comment>
<feature type="region of interest" description="Disordered" evidence="11">
    <location>
        <begin position="406"/>
        <end position="469"/>
    </location>
</feature>
<dbReference type="PANTHER" id="PTHR10556:SF37">
    <property type="entry name" value="3-OXO-5-ALPHA-STEROID 4-DEHYDROGENASE 2"/>
    <property type="match status" value="1"/>
</dbReference>
<dbReference type="EC" id="1.3.1.22" evidence="3"/>
<dbReference type="AlphaFoldDB" id="A0A8X8BQZ2"/>
<feature type="compositionally biased region" description="Low complexity" evidence="11">
    <location>
        <begin position="435"/>
        <end position="448"/>
    </location>
</feature>
<dbReference type="EMBL" id="JAATIS010000859">
    <property type="protein sequence ID" value="KAG2467173.1"/>
    <property type="molecule type" value="Genomic_DNA"/>
</dbReference>
<evidence type="ECO:0000256" key="10">
    <source>
        <dbReference type="ARBA" id="ARBA00049397"/>
    </source>
</evidence>
<feature type="non-terminal residue" evidence="14">
    <location>
        <position position="1"/>
    </location>
</feature>
<keyword evidence="7" id="KW-0560">Oxidoreductase</keyword>
<evidence type="ECO:0000256" key="12">
    <source>
        <dbReference type="SAM" id="Phobius"/>
    </source>
</evidence>
<evidence type="ECO:0000313" key="14">
    <source>
        <dbReference type="EMBL" id="KAG2467173.1"/>
    </source>
</evidence>
<comment type="catalytic activity">
    <reaction evidence="10">
        <text>17beta-hydroxy-5alpha-androstan-3-one + NADP(+) = testosterone + NADPH + H(+)</text>
        <dbReference type="Rhea" id="RHEA:50820"/>
        <dbReference type="ChEBI" id="CHEBI:15378"/>
        <dbReference type="ChEBI" id="CHEBI:16330"/>
        <dbReference type="ChEBI" id="CHEBI:17347"/>
        <dbReference type="ChEBI" id="CHEBI:57783"/>
        <dbReference type="ChEBI" id="CHEBI:58349"/>
        <dbReference type="EC" id="1.3.1.22"/>
    </reaction>
    <physiologicalReaction direction="right-to-left" evidence="10">
        <dbReference type="Rhea" id="RHEA:50822"/>
    </physiologicalReaction>
</comment>
<evidence type="ECO:0000256" key="9">
    <source>
        <dbReference type="ARBA" id="ARBA00048292"/>
    </source>
</evidence>
<dbReference type="GO" id="GO:0006702">
    <property type="term" value="P:androgen biosynthetic process"/>
    <property type="evidence" value="ECO:0007669"/>
    <property type="project" value="UniProtKB-ARBA"/>
</dbReference>
<feature type="transmembrane region" description="Helical" evidence="12">
    <location>
        <begin position="6"/>
        <end position="24"/>
    </location>
</feature>
<dbReference type="GO" id="GO:0047751">
    <property type="term" value="F:3-oxo-5-alpha-steroid 4-dehydrogenase (NADP+) activity"/>
    <property type="evidence" value="ECO:0007669"/>
    <property type="project" value="UniProtKB-EC"/>
</dbReference>
<reference evidence="14 15" key="1">
    <citation type="journal article" date="2021" name="Cell">
        <title>Tracing the genetic footprints of vertebrate landing in non-teleost ray-finned fishes.</title>
        <authorList>
            <person name="Bi X."/>
            <person name="Wang K."/>
            <person name="Yang L."/>
            <person name="Pan H."/>
            <person name="Jiang H."/>
            <person name="Wei Q."/>
            <person name="Fang M."/>
            <person name="Yu H."/>
            <person name="Zhu C."/>
            <person name="Cai Y."/>
            <person name="He Y."/>
            <person name="Gan X."/>
            <person name="Zeng H."/>
            <person name="Yu D."/>
            <person name="Zhu Y."/>
            <person name="Jiang H."/>
            <person name="Qiu Q."/>
            <person name="Yang H."/>
            <person name="Zhang Y.E."/>
            <person name="Wang W."/>
            <person name="Zhu M."/>
            <person name="He S."/>
            <person name="Zhang G."/>
        </authorList>
    </citation>
    <scope>NUCLEOTIDE SEQUENCE [LARGE SCALE GENOMIC DNA]</scope>
    <source>
        <strain evidence="14">Bchr_013</strain>
    </source>
</reference>
<comment type="catalytic activity">
    <reaction evidence="9">
        <text>5alpha-pregnane-3,20-dione + NADP(+) = progesterone + NADPH + H(+)</text>
        <dbReference type="Rhea" id="RHEA:21952"/>
        <dbReference type="ChEBI" id="CHEBI:15378"/>
        <dbReference type="ChEBI" id="CHEBI:17026"/>
        <dbReference type="ChEBI" id="CHEBI:28952"/>
        <dbReference type="ChEBI" id="CHEBI:57783"/>
        <dbReference type="ChEBI" id="CHEBI:58349"/>
        <dbReference type="EC" id="1.3.1.22"/>
    </reaction>
    <physiologicalReaction direction="right-to-left" evidence="9">
        <dbReference type="Rhea" id="RHEA:21954"/>
    </physiologicalReaction>
</comment>
<keyword evidence="15" id="KW-1185">Reference proteome</keyword>
<evidence type="ECO:0000256" key="2">
    <source>
        <dbReference type="ARBA" id="ARBA00007742"/>
    </source>
</evidence>
<name>A0A8X8BQZ2_POLSE</name>
<evidence type="ECO:0000259" key="13">
    <source>
        <dbReference type="Pfam" id="PF02544"/>
    </source>
</evidence>
<keyword evidence="5" id="KW-0221">Differentiation</keyword>
<protein>
    <recommendedName>
        <fullName evidence="3">3-oxo-5alpha-steroid 4-dehydrogenase (NADP(+))</fullName>
        <ecNumber evidence="3">1.3.1.22</ecNumber>
    </recommendedName>
</protein>
<evidence type="ECO:0000256" key="7">
    <source>
        <dbReference type="ARBA" id="ARBA00023002"/>
    </source>
</evidence>
<dbReference type="PROSITE" id="PS50244">
    <property type="entry name" value="S5A_REDUCTASE"/>
    <property type="match status" value="1"/>
</dbReference>
<dbReference type="InterPro" id="IPR039357">
    <property type="entry name" value="SRD5A/TECR"/>
</dbReference>
<comment type="similarity">
    <text evidence="2">Belongs to the steroid 5-alpha reductase family.</text>
</comment>
<feature type="region of interest" description="Disordered" evidence="11">
    <location>
        <begin position="311"/>
        <end position="350"/>
    </location>
</feature>
<evidence type="ECO:0000256" key="11">
    <source>
        <dbReference type="SAM" id="MobiDB-lite"/>
    </source>
</evidence>
<evidence type="ECO:0000256" key="6">
    <source>
        <dbReference type="ARBA" id="ARBA00022989"/>
    </source>
</evidence>
<evidence type="ECO:0000313" key="15">
    <source>
        <dbReference type="Proteomes" id="UP000886611"/>
    </source>
</evidence>
<feature type="transmembrane region" description="Helical" evidence="12">
    <location>
        <begin position="144"/>
        <end position="163"/>
    </location>
</feature>
<keyword evidence="4 12" id="KW-0812">Transmembrane</keyword>
<feature type="transmembrane region" description="Helical" evidence="12">
    <location>
        <begin position="111"/>
        <end position="132"/>
    </location>
</feature>
<feature type="non-terminal residue" evidence="14">
    <location>
        <position position="469"/>
    </location>
</feature>
<dbReference type="InterPro" id="IPR001104">
    <property type="entry name" value="3-oxo-5_a-steroid_4-DH_C"/>
</dbReference>
<feature type="domain" description="3-oxo-5-alpha-steroid 4-dehydrogenase C-terminal" evidence="13">
    <location>
        <begin position="106"/>
        <end position="238"/>
    </location>
</feature>
<evidence type="ECO:0000256" key="5">
    <source>
        <dbReference type="ARBA" id="ARBA00022928"/>
    </source>
</evidence>
<dbReference type="GO" id="GO:0007548">
    <property type="term" value="P:sex differentiation"/>
    <property type="evidence" value="ECO:0007669"/>
    <property type="project" value="UniProtKB-KW"/>
</dbReference>
<dbReference type="FunFam" id="1.20.120.1630:FF:000002">
    <property type="entry name" value="Steroid 5 alpha-reductase 1"/>
    <property type="match status" value="1"/>
</dbReference>
<evidence type="ECO:0000256" key="4">
    <source>
        <dbReference type="ARBA" id="ARBA00022692"/>
    </source>
</evidence>
<evidence type="ECO:0000256" key="8">
    <source>
        <dbReference type="ARBA" id="ARBA00023136"/>
    </source>
</evidence>
<dbReference type="Pfam" id="PF02544">
    <property type="entry name" value="Steroid_dh"/>
    <property type="match status" value="1"/>
</dbReference>
<sequence length="469" mass="52151">MQCCEGLVIAYTTALAFAGVLFCYRQVFVRNAFSYGRYIKTIAGGTELGAKVAWFIQELPAFLAPVLLCCYKMTPSPVAAKMLLGMFCGHYFQRTFIYSLLTRGRHSPLDIVIAAIIFCTMNGFFQGHYLLHCAIYSDAWLTDIRFILGSIIFLLGMAVNIHSDHILRNLRTPGEISYKIPRGGLFEFVSGANFLGEIVEWFGYALASWSLPAFSFAFFTLCSIGPRAYHHHKLKLSKHQADNTQTSPPPAVTKESRSAGRKEAKECIRGLQSSFQLPLLALGNIAGRGEPAETKGQKQLCPAASEASSQSCESALPQVQERPEGYEGQRKRRRQGSQHESQENANKVFFGDVPETLSEVVIKTECAKPIEETFPRKWPSGSEWCSKQFGSVQTTLEDDLLTWRKSPPRAIFPKNNTEQTAQTEPTTSRKERSVKSASSPADKSSTDTSSKETAKVGPRKSKLRRLKKA</sequence>
<proteinExistence type="inferred from homology"/>
<organism evidence="14 15">
    <name type="scientific">Polypterus senegalus</name>
    <name type="common">Senegal bichir</name>
    <dbReference type="NCBI Taxonomy" id="55291"/>
    <lineage>
        <taxon>Eukaryota</taxon>
        <taxon>Metazoa</taxon>
        <taxon>Chordata</taxon>
        <taxon>Craniata</taxon>
        <taxon>Vertebrata</taxon>
        <taxon>Euteleostomi</taxon>
        <taxon>Actinopterygii</taxon>
        <taxon>Polypteriformes</taxon>
        <taxon>Polypteridae</taxon>
        <taxon>Polypterus</taxon>
    </lineage>
</organism>
<accession>A0A8X8BQZ2</accession>
<keyword evidence="8 12" id="KW-0472">Membrane</keyword>
<comment type="caution">
    <text evidence="14">The sequence shown here is derived from an EMBL/GenBank/DDBJ whole genome shotgun (WGS) entry which is preliminary data.</text>
</comment>
<keyword evidence="5" id="KW-0726">Sexual differentiation</keyword>
<gene>
    <name evidence="14" type="primary">Srd5a2</name>
    <name evidence="14" type="ORF">GTO96_0010299</name>
</gene>
<evidence type="ECO:0000256" key="1">
    <source>
        <dbReference type="ARBA" id="ARBA00004154"/>
    </source>
</evidence>
<feature type="region of interest" description="Disordered" evidence="11">
    <location>
        <begin position="236"/>
        <end position="259"/>
    </location>
</feature>
<dbReference type="PANTHER" id="PTHR10556">
    <property type="entry name" value="3-OXO-5-ALPHA-STEROID 4-DEHYDROGENASE"/>
    <property type="match status" value="1"/>
</dbReference>
<dbReference type="Proteomes" id="UP000886611">
    <property type="component" value="Unassembled WGS sequence"/>
</dbReference>
<evidence type="ECO:0000256" key="3">
    <source>
        <dbReference type="ARBA" id="ARBA00012049"/>
    </source>
</evidence>